<comment type="caution">
    <text evidence="1">The sequence shown here is derived from an EMBL/GenBank/DDBJ whole genome shotgun (WGS) entry which is preliminary data.</text>
</comment>
<dbReference type="RefSeq" id="WP_199018664.1">
    <property type="nucleotide sequence ID" value="NZ_JAELUP010000019.1"/>
</dbReference>
<accession>A0A934J1L5</accession>
<dbReference type="EMBL" id="JAELUP010000019">
    <property type="protein sequence ID" value="MBJ6361110.1"/>
    <property type="molecule type" value="Genomic_DNA"/>
</dbReference>
<reference evidence="1" key="1">
    <citation type="submission" date="2020-12" db="EMBL/GenBank/DDBJ databases">
        <authorList>
            <person name="Huq M.A."/>
        </authorList>
    </citation>
    <scope>NUCLEOTIDE SEQUENCE</scope>
    <source>
        <strain evidence="1">MAHUQ-46</strain>
    </source>
</reference>
<sequence>MTRNELNKLFLIINNAYQNFSIDEVKMTFWHNMLEDFPFEIALSNLRQHVYTEKYPPTIADIRKPLEVELANYLQLKEATQHRLKMMEEWHYRAVIKGEAAYD</sequence>
<keyword evidence="2" id="KW-1185">Reference proteome</keyword>
<protein>
    <recommendedName>
        <fullName evidence="3">Replicative helicase inhibitor G39P N-terminal domain-containing protein</fullName>
    </recommendedName>
</protein>
<organism evidence="1 2">
    <name type="scientific">Paenibacillus roseus</name>
    <dbReference type="NCBI Taxonomy" id="2798579"/>
    <lineage>
        <taxon>Bacteria</taxon>
        <taxon>Bacillati</taxon>
        <taxon>Bacillota</taxon>
        <taxon>Bacilli</taxon>
        <taxon>Bacillales</taxon>
        <taxon>Paenibacillaceae</taxon>
        <taxon>Paenibacillus</taxon>
    </lineage>
</organism>
<dbReference type="Gene3D" id="1.10.8.200">
    <property type="entry name" value="Replisome organizer (g39p helicase loader/inhibitor protein)"/>
    <property type="match status" value="1"/>
</dbReference>
<name>A0A934J1L5_9BACL</name>
<evidence type="ECO:0000313" key="2">
    <source>
        <dbReference type="Proteomes" id="UP000640274"/>
    </source>
</evidence>
<evidence type="ECO:0008006" key="3">
    <source>
        <dbReference type="Google" id="ProtNLM"/>
    </source>
</evidence>
<dbReference type="AlphaFoldDB" id="A0A934J1L5"/>
<gene>
    <name evidence="1" type="ORF">JFN88_07250</name>
</gene>
<evidence type="ECO:0000313" key="1">
    <source>
        <dbReference type="EMBL" id="MBJ6361110.1"/>
    </source>
</evidence>
<proteinExistence type="predicted"/>
<dbReference type="Proteomes" id="UP000640274">
    <property type="component" value="Unassembled WGS sequence"/>
</dbReference>